<sequence>MSSKSEDKKKLILRTAMQLFAAKGSSATSMQEIADVCGMSKGSLYLHFKSKDELELSLFDYCYQLLQAALLQVDQDRNLSPKDNLIRKLEVLFELVLELRGFLHMQFKEWVKKGTLFQEPEIMNKHNAELLHYTKNTLTAAYGEEIIPYMGDLIVLSHGMIGTYAKMLFFPHMTTNTRQIAVYVISLLDSVVDHLLQKRPDPLISDELMNVYGKCRSCQAETEKHPLLVIKELKDLLEKQIVDEEQRQQAYETLQILEQELLDSRPRRAILKGMIANLEDWPELGDKLRELVRLLQPYYA</sequence>
<keyword evidence="1 2" id="KW-0238">DNA-binding</keyword>
<dbReference type="InterPro" id="IPR009057">
    <property type="entry name" value="Homeodomain-like_sf"/>
</dbReference>
<evidence type="ECO:0000256" key="2">
    <source>
        <dbReference type="PROSITE-ProRule" id="PRU00335"/>
    </source>
</evidence>
<name>A0ABQ1VT17_9BACL</name>
<evidence type="ECO:0000313" key="4">
    <source>
        <dbReference type="EMBL" id="GGF95688.1"/>
    </source>
</evidence>
<dbReference type="InterPro" id="IPR050624">
    <property type="entry name" value="HTH-type_Tx_Regulator"/>
</dbReference>
<dbReference type="Pfam" id="PF00440">
    <property type="entry name" value="TetR_N"/>
    <property type="match status" value="1"/>
</dbReference>
<dbReference type="Gene3D" id="1.10.357.10">
    <property type="entry name" value="Tetracycline Repressor, domain 2"/>
    <property type="match status" value="1"/>
</dbReference>
<dbReference type="PRINTS" id="PR00455">
    <property type="entry name" value="HTHTETR"/>
</dbReference>
<dbReference type="Proteomes" id="UP000608420">
    <property type="component" value="Unassembled WGS sequence"/>
</dbReference>
<dbReference type="PROSITE" id="PS50977">
    <property type="entry name" value="HTH_TETR_2"/>
    <property type="match status" value="1"/>
</dbReference>
<reference evidence="5" key="1">
    <citation type="journal article" date="2019" name="Int. J. Syst. Evol. Microbiol.">
        <title>The Global Catalogue of Microorganisms (GCM) 10K type strain sequencing project: providing services to taxonomists for standard genome sequencing and annotation.</title>
        <authorList>
            <consortium name="The Broad Institute Genomics Platform"/>
            <consortium name="The Broad Institute Genome Sequencing Center for Infectious Disease"/>
            <person name="Wu L."/>
            <person name="Ma J."/>
        </authorList>
    </citation>
    <scope>NUCLEOTIDE SEQUENCE [LARGE SCALE GENOMIC DNA]</scope>
    <source>
        <strain evidence="5">CGMCC 1.15420</strain>
    </source>
</reference>
<dbReference type="InterPro" id="IPR001647">
    <property type="entry name" value="HTH_TetR"/>
</dbReference>
<dbReference type="PANTHER" id="PTHR43479:SF22">
    <property type="entry name" value="TRANSCRIPTIONAL REGULATOR, TETR FAMILY"/>
    <property type="match status" value="1"/>
</dbReference>
<dbReference type="RefSeq" id="WP_162944318.1">
    <property type="nucleotide sequence ID" value="NZ_BMIW01000009.1"/>
</dbReference>
<dbReference type="EMBL" id="BMIW01000009">
    <property type="protein sequence ID" value="GGF95688.1"/>
    <property type="molecule type" value="Genomic_DNA"/>
</dbReference>
<dbReference type="PANTHER" id="PTHR43479">
    <property type="entry name" value="ACREF/ENVCD OPERON REPRESSOR-RELATED"/>
    <property type="match status" value="1"/>
</dbReference>
<comment type="caution">
    <text evidence="4">The sequence shown here is derived from an EMBL/GenBank/DDBJ whole genome shotgun (WGS) entry which is preliminary data.</text>
</comment>
<organism evidence="4 5">
    <name type="scientific">Paenibacillus aceti</name>
    <dbReference type="NCBI Taxonomy" id="1820010"/>
    <lineage>
        <taxon>Bacteria</taxon>
        <taxon>Bacillati</taxon>
        <taxon>Bacillota</taxon>
        <taxon>Bacilli</taxon>
        <taxon>Bacillales</taxon>
        <taxon>Paenibacillaceae</taxon>
        <taxon>Paenibacillus</taxon>
    </lineage>
</organism>
<proteinExistence type="predicted"/>
<keyword evidence="5" id="KW-1185">Reference proteome</keyword>
<feature type="DNA-binding region" description="H-T-H motif" evidence="2">
    <location>
        <begin position="29"/>
        <end position="48"/>
    </location>
</feature>
<evidence type="ECO:0000259" key="3">
    <source>
        <dbReference type="PROSITE" id="PS50977"/>
    </source>
</evidence>
<gene>
    <name evidence="4" type="ORF">GCM10010913_16650</name>
</gene>
<protein>
    <submittedName>
        <fullName evidence="4">TetR family transcriptional regulator</fullName>
    </submittedName>
</protein>
<evidence type="ECO:0000313" key="5">
    <source>
        <dbReference type="Proteomes" id="UP000608420"/>
    </source>
</evidence>
<evidence type="ECO:0000256" key="1">
    <source>
        <dbReference type="ARBA" id="ARBA00023125"/>
    </source>
</evidence>
<feature type="domain" description="HTH tetR-type" evidence="3">
    <location>
        <begin position="6"/>
        <end position="66"/>
    </location>
</feature>
<dbReference type="SUPFAM" id="SSF46689">
    <property type="entry name" value="Homeodomain-like"/>
    <property type="match status" value="1"/>
</dbReference>
<accession>A0ABQ1VT17</accession>